<gene>
    <name evidence="3" type="ORF">ACFX5D_14005</name>
</gene>
<dbReference type="Proteomes" id="UP001600039">
    <property type="component" value="Unassembled WGS sequence"/>
</dbReference>
<dbReference type="InterPro" id="IPR010090">
    <property type="entry name" value="Phage_tape_meas"/>
</dbReference>
<evidence type="ECO:0000259" key="2">
    <source>
        <dbReference type="Pfam" id="PF10145"/>
    </source>
</evidence>
<feature type="transmembrane region" description="Helical" evidence="1">
    <location>
        <begin position="433"/>
        <end position="452"/>
    </location>
</feature>
<accession>A0ABW6HRG7</accession>
<name>A0ABW6HRG7_9FLAO</name>
<sequence>MSNTLSYIIQINDNFDKVNSSFNKFQGNVYTGIDKVQKQLNGLRLNNLIQNISSAADGLTSLNEPGLKLSSNLADLSAITGATGDKLKEIEGYARQNAKTFGGSAAEGVEAYKLILSQLTPEIAKQPKALEAMGNSVSTLSKTMGGDTVAATEVLTTAMNQYQVSLVDPLKASKDMSSMMNIMAASAKEGSAELPQIKSALEQSGLAAKTANVSFAETNAAIQVLDKNGKKGAEGGVALRNVLATLSEGRFLPKDVKKELTSAGIDINALGDRTKTLKERLEPLKKIMNDQALVTKLFGKENNAAAIALISGTTEMGRLTGAVQNTKTAYEQAATIMESPLEKNKRLQAQVEDFKITLFNSTSGWLGYANVAGNTARDFGNLMPIFSGAGTVFKTLTSATKMQALWTGIVSGATSLWTGVQAAFNVVMAMNPVIWVVLGVLALAAAITWVVSKTEGWGNAWKHTVTGAKLLFTAYVDTIKAQFNTVVNGFMIGINKIQIAWYKFKNVVGLGDKSANNSEIAKLNAEVEARKQSISAGYKKAGASASGAAMEFKAAYDSVKWKKEAKKGVKDGIADPAIAGTDFGQGGASGSGAGGGSASAKKSNEAVATGGTKHTYITINLKELIGIKTESISGGKDASNKAGSEVADELLRVLAMATTATG</sequence>
<reference evidence="3 4" key="1">
    <citation type="submission" date="2024-06" db="EMBL/GenBank/DDBJ databases">
        <title>Flavobacterium spp. isolated from glacier.</title>
        <authorList>
            <person name="Han D."/>
        </authorList>
    </citation>
    <scope>NUCLEOTIDE SEQUENCE [LARGE SCALE GENOMIC DNA]</scope>
    <source>
        <strain evidence="3 4">LB3P45</strain>
    </source>
</reference>
<keyword evidence="1" id="KW-0812">Transmembrane</keyword>
<evidence type="ECO:0000313" key="3">
    <source>
        <dbReference type="EMBL" id="MFE3849082.1"/>
    </source>
</evidence>
<evidence type="ECO:0000256" key="1">
    <source>
        <dbReference type="SAM" id="Phobius"/>
    </source>
</evidence>
<proteinExistence type="predicted"/>
<dbReference type="RefSeq" id="WP_379858828.1">
    <property type="nucleotide sequence ID" value="NZ_JBHZQA010000010.1"/>
</dbReference>
<keyword evidence="1" id="KW-1133">Transmembrane helix</keyword>
<evidence type="ECO:0000313" key="4">
    <source>
        <dbReference type="Proteomes" id="UP001600039"/>
    </source>
</evidence>
<dbReference type="EMBL" id="JBHZQA010000010">
    <property type="protein sequence ID" value="MFE3849082.1"/>
    <property type="molecule type" value="Genomic_DNA"/>
</dbReference>
<dbReference type="NCBIfam" id="TIGR01760">
    <property type="entry name" value="tape_meas_TP901"/>
    <property type="match status" value="1"/>
</dbReference>
<keyword evidence="4" id="KW-1185">Reference proteome</keyword>
<feature type="transmembrane region" description="Helical" evidence="1">
    <location>
        <begin position="404"/>
        <end position="427"/>
    </location>
</feature>
<protein>
    <submittedName>
        <fullName evidence="3">Phage tail tape measure protein</fullName>
    </submittedName>
</protein>
<dbReference type="Pfam" id="PF10145">
    <property type="entry name" value="PhageMin_Tail"/>
    <property type="match status" value="1"/>
</dbReference>
<keyword evidence="1" id="KW-0472">Membrane</keyword>
<comment type="caution">
    <text evidence="3">The sequence shown here is derived from an EMBL/GenBank/DDBJ whole genome shotgun (WGS) entry which is preliminary data.</text>
</comment>
<organism evidence="3 4">
    <name type="scientific">Flavobacterium fructosi</name>
    <dbReference type="NCBI Taxonomy" id="3230416"/>
    <lineage>
        <taxon>Bacteria</taxon>
        <taxon>Pseudomonadati</taxon>
        <taxon>Bacteroidota</taxon>
        <taxon>Flavobacteriia</taxon>
        <taxon>Flavobacteriales</taxon>
        <taxon>Flavobacteriaceae</taxon>
        <taxon>Flavobacterium</taxon>
    </lineage>
</organism>
<feature type="domain" description="Phage tail tape measure protein" evidence="2">
    <location>
        <begin position="95"/>
        <end position="299"/>
    </location>
</feature>